<sequence>MTSLLHPLLPSRDRLPKAEPLHPAHRRIPPQVTNHHQPTQIGAAGCNKKAGLRLTQKASKSCRNVGHAWPTPKVPWPNLRQQADLQDQYA</sequence>
<name>A0ACB9TY99_HOLOL</name>
<proteinExistence type="predicted"/>
<organism evidence="1 2">
    <name type="scientific">Holotrichia oblita</name>
    <name type="common">Chafer beetle</name>
    <dbReference type="NCBI Taxonomy" id="644536"/>
    <lineage>
        <taxon>Eukaryota</taxon>
        <taxon>Metazoa</taxon>
        <taxon>Ecdysozoa</taxon>
        <taxon>Arthropoda</taxon>
        <taxon>Hexapoda</taxon>
        <taxon>Insecta</taxon>
        <taxon>Pterygota</taxon>
        <taxon>Neoptera</taxon>
        <taxon>Endopterygota</taxon>
        <taxon>Coleoptera</taxon>
        <taxon>Polyphaga</taxon>
        <taxon>Scarabaeiformia</taxon>
        <taxon>Scarabaeidae</taxon>
        <taxon>Melolonthinae</taxon>
        <taxon>Holotrichia</taxon>
    </lineage>
</organism>
<evidence type="ECO:0000313" key="2">
    <source>
        <dbReference type="Proteomes" id="UP001056778"/>
    </source>
</evidence>
<dbReference type="EMBL" id="CM043015">
    <property type="protein sequence ID" value="KAI4471953.1"/>
    <property type="molecule type" value="Genomic_DNA"/>
</dbReference>
<reference evidence="1" key="1">
    <citation type="submission" date="2022-04" db="EMBL/GenBank/DDBJ databases">
        <title>Chromosome-scale genome assembly of Holotrichia oblita Faldermann.</title>
        <authorList>
            <person name="Rongchong L."/>
        </authorList>
    </citation>
    <scope>NUCLEOTIDE SEQUENCE</scope>
    <source>
        <strain evidence="1">81SQS9</strain>
    </source>
</reference>
<gene>
    <name evidence="1" type="ORF">MML48_1g17593</name>
</gene>
<keyword evidence="2" id="KW-1185">Reference proteome</keyword>
<protein>
    <submittedName>
        <fullName evidence="1">Uncharacterized protein</fullName>
    </submittedName>
</protein>
<evidence type="ECO:0000313" key="1">
    <source>
        <dbReference type="EMBL" id="KAI4471953.1"/>
    </source>
</evidence>
<comment type="caution">
    <text evidence="1">The sequence shown here is derived from an EMBL/GenBank/DDBJ whole genome shotgun (WGS) entry which is preliminary data.</text>
</comment>
<dbReference type="Proteomes" id="UP001056778">
    <property type="component" value="Chromosome 1"/>
</dbReference>
<accession>A0ACB9TY99</accession>